<dbReference type="EMBL" id="CP022540">
    <property type="protein sequence ID" value="ASP20516.1"/>
    <property type="molecule type" value="Genomic_DNA"/>
</dbReference>
<protein>
    <submittedName>
        <fullName evidence="2">Glucosamine kinase GspK</fullName>
        <ecNumber evidence="2">2.7.1.8</ecNumber>
    </submittedName>
</protein>
<keyword evidence="2" id="KW-0808">Transferase</keyword>
<evidence type="ECO:0000313" key="2">
    <source>
        <dbReference type="EMBL" id="ASP20516.1"/>
    </source>
</evidence>
<dbReference type="Pfam" id="PF01869">
    <property type="entry name" value="BcrAD_BadFG"/>
    <property type="match status" value="1"/>
</dbReference>
<gene>
    <name evidence="2" type="primary">gspK</name>
    <name evidence="2" type="ORF">ANTHELSMS3_01829</name>
</gene>
<dbReference type="PANTHER" id="PTHR43190">
    <property type="entry name" value="N-ACETYL-D-GLUCOSAMINE KINASE"/>
    <property type="match status" value="1"/>
</dbReference>
<reference evidence="2 3" key="1">
    <citation type="submission" date="2017-07" db="EMBL/GenBank/DDBJ databases">
        <title>Genome Sequence of Antarctobacter heliothermus Strain SMS3 Isolated from a culture of the Diatom Skeletonema marinoi.</title>
        <authorList>
            <person name="Topel M."/>
            <person name="Pinder M.I.M."/>
            <person name="Johansson O.N."/>
            <person name="Kourtchenko O."/>
            <person name="Godhe A."/>
            <person name="Clarke A.K."/>
        </authorList>
    </citation>
    <scope>NUCLEOTIDE SEQUENCE [LARGE SCALE GENOMIC DNA]</scope>
    <source>
        <strain evidence="2 3">SMS3</strain>
    </source>
</reference>
<dbReference type="KEGG" id="aht:ANTHELSMS3_01829"/>
<dbReference type="Gene3D" id="3.30.420.40">
    <property type="match status" value="2"/>
</dbReference>
<dbReference type="Proteomes" id="UP000203589">
    <property type="component" value="Chromosome"/>
</dbReference>
<evidence type="ECO:0000313" key="3">
    <source>
        <dbReference type="Proteomes" id="UP000203589"/>
    </source>
</evidence>
<proteinExistence type="predicted"/>
<feature type="domain" description="ATPase BadF/BadG/BcrA/BcrD type" evidence="1">
    <location>
        <begin position="35"/>
        <end position="261"/>
    </location>
</feature>
<dbReference type="InterPro" id="IPR043129">
    <property type="entry name" value="ATPase_NBD"/>
</dbReference>
<organism evidence="2 3">
    <name type="scientific">Antarctobacter heliothermus</name>
    <dbReference type="NCBI Taxonomy" id="74033"/>
    <lineage>
        <taxon>Bacteria</taxon>
        <taxon>Pseudomonadati</taxon>
        <taxon>Pseudomonadota</taxon>
        <taxon>Alphaproteobacteria</taxon>
        <taxon>Rhodobacterales</taxon>
        <taxon>Roseobacteraceae</taxon>
        <taxon>Antarctobacter</taxon>
    </lineage>
</organism>
<dbReference type="InterPro" id="IPR052519">
    <property type="entry name" value="Euk-type_GlcNAc_Kinase"/>
</dbReference>
<dbReference type="SUPFAM" id="SSF53067">
    <property type="entry name" value="Actin-like ATPase domain"/>
    <property type="match status" value="2"/>
</dbReference>
<dbReference type="AlphaFoldDB" id="A0A222E2V7"/>
<dbReference type="PANTHER" id="PTHR43190:SF3">
    <property type="entry name" value="N-ACETYL-D-GLUCOSAMINE KINASE"/>
    <property type="match status" value="1"/>
</dbReference>
<name>A0A222E2V7_9RHOB</name>
<dbReference type="GO" id="GO:0047931">
    <property type="term" value="F:glucosamine kinase activity"/>
    <property type="evidence" value="ECO:0007669"/>
    <property type="project" value="UniProtKB-EC"/>
</dbReference>
<dbReference type="InterPro" id="IPR002731">
    <property type="entry name" value="ATPase_BadF"/>
</dbReference>
<sequence length="315" mass="32119">MIMPQDLLFCGFLERRACAIDPSMAQASEPYLIAVDGGGSGCRAVVATHAGQVLGEGSAGPANATTDLVQAIANSRRAIGAALHAAALSKDALQTSVGHLGLAGALTNEVALRIAADCGVRRVTVSDDLETAVVGAFGTRDGVLVSVGTGSVLAARQGGALVRLGGWGLQVSDQASGAWLGRALLERVLLCHDGLEQHSALTLEVLENTGGTAMSIVGFASTARPADFARFAPLVAAAPQDPHGRALMQDGAEYLRRALMVLDPDGTAPVCLTGGLGPVYADWLPPKIQARLEAPAGTALDGALQMARDAAERGE</sequence>
<evidence type="ECO:0000259" key="1">
    <source>
        <dbReference type="Pfam" id="PF01869"/>
    </source>
</evidence>
<accession>A0A222E2V7</accession>
<dbReference type="EC" id="2.7.1.8" evidence="2"/>
<keyword evidence="3" id="KW-1185">Reference proteome</keyword>
<keyword evidence="2" id="KW-0418">Kinase</keyword>
<dbReference type="CDD" id="cd24082">
    <property type="entry name" value="ASKHA_NBD_GspK-like"/>
    <property type="match status" value="1"/>
</dbReference>